<evidence type="ECO:0000256" key="1">
    <source>
        <dbReference type="SAM" id="SignalP"/>
    </source>
</evidence>
<gene>
    <name evidence="2" type="ORF">DFR51_3539</name>
</gene>
<evidence type="ECO:0000313" key="2">
    <source>
        <dbReference type="EMBL" id="RKS84939.1"/>
    </source>
</evidence>
<dbReference type="InterPro" id="IPR046150">
    <property type="entry name" value="DUF6152"/>
</dbReference>
<keyword evidence="3" id="KW-1185">Reference proteome</keyword>
<accession>A0ABX9SUH6</accession>
<sequence length="121" mass="12726">MKFVSKVAVILSLGLAASAAPAIAHHSFAMFDQDTVVSLKGVKVVQFRWGNPHVFVVVESGNIRYALECSSPSAMNSLGWKHNSLKAGDTIDVTMFPLRSGKPGGALKTATLPNGTVLGDS</sequence>
<dbReference type="Pfam" id="PF19649">
    <property type="entry name" value="DUF6152"/>
    <property type="match status" value="1"/>
</dbReference>
<dbReference type="Proteomes" id="UP000276029">
    <property type="component" value="Unassembled WGS sequence"/>
</dbReference>
<evidence type="ECO:0000313" key="3">
    <source>
        <dbReference type="Proteomes" id="UP000276029"/>
    </source>
</evidence>
<organism evidence="2 3">
    <name type="scientific">Sphingosinicella microcystinivorans</name>
    <dbReference type="NCBI Taxonomy" id="335406"/>
    <lineage>
        <taxon>Bacteria</taxon>
        <taxon>Pseudomonadati</taxon>
        <taxon>Pseudomonadota</taxon>
        <taxon>Alphaproteobacteria</taxon>
        <taxon>Sphingomonadales</taxon>
        <taxon>Sphingosinicellaceae</taxon>
        <taxon>Sphingosinicella</taxon>
    </lineage>
</organism>
<comment type="caution">
    <text evidence="2">The sequence shown here is derived from an EMBL/GenBank/DDBJ whole genome shotgun (WGS) entry which is preliminary data.</text>
</comment>
<name>A0ABX9SUH6_SPHMI</name>
<keyword evidence="1" id="KW-0732">Signal</keyword>
<dbReference type="EMBL" id="RBWX01000012">
    <property type="protein sequence ID" value="RKS84939.1"/>
    <property type="molecule type" value="Genomic_DNA"/>
</dbReference>
<protein>
    <submittedName>
        <fullName evidence="2">Uncharacterized protein</fullName>
    </submittedName>
</protein>
<proteinExistence type="predicted"/>
<feature type="signal peptide" evidence="1">
    <location>
        <begin position="1"/>
        <end position="24"/>
    </location>
</feature>
<feature type="chain" id="PRO_5047074614" evidence="1">
    <location>
        <begin position="25"/>
        <end position="121"/>
    </location>
</feature>
<reference evidence="2 3" key="1">
    <citation type="submission" date="2018-10" db="EMBL/GenBank/DDBJ databases">
        <title>Genomic Encyclopedia of Type Strains, Phase IV (KMG-IV): sequencing the most valuable type-strain genomes for metagenomic binning, comparative biology and taxonomic classification.</title>
        <authorList>
            <person name="Goeker M."/>
        </authorList>
    </citation>
    <scope>NUCLEOTIDE SEQUENCE [LARGE SCALE GENOMIC DNA]</scope>
    <source>
        <strain evidence="2 3">DSM 19791</strain>
    </source>
</reference>